<comment type="function">
    <text evidence="1">This protein is one of many from the eggshell of the gypsy moth.</text>
</comment>
<proteinExistence type="inferred from homology"/>
<evidence type="ECO:0000313" key="6">
    <source>
        <dbReference type="EMBL" id="KAH9645969.1"/>
    </source>
</evidence>
<dbReference type="InterPro" id="IPR002635">
    <property type="entry name" value="Chorion"/>
</dbReference>
<keyword evidence="5" id="KW-0732">Signal</keyword>
<evidence type="ECO:0000256" key="2">
    <source>
        <dbReference type="ARBA" id="ARBA00005906"/>
    </source>
</evidence>
<name>A0A922N041_SPOEX</name>
<dbReference type="EMBL" id="JACEFF010000004">
    <property type="protein sequence ID" value="KAH9645969.1"/>
    <property type="molecule type" value="Genomic_DNA"/>
</dbReference>
<evidence type="ECO:0000256" key="3">
    <source>
        <dbReference type="ARBA" id="ARBA00022737"/>
    </source>
</evidence>
<dbReference type="GO" id="GO:0005213">
    <property type="term" value="F:structural constituent of egg chorion"/>
    <property type="evidence" value="ECO:0007669"/>
    <property type="project" value="InterPro"/>
</dbReference>
<comment type="similarity">
    <text evidence="2 4">Belongs to the chorion protein family.</text>
</comment>
<protein>
    <submittedName>
        <fullName evidence="6">Uncharacterized protein</fullName>
    </submittedName>
</protein>
<feature type="signal peptide" evidence="5">
    <location>
        <begin position="1"/>
        <end position="21"/>
    </location>
</feature>
<dbReference type="Pfam" id="PF01723">
    <property type="entry name" value="Chorion_1"/>
    <property type="match status" value="2"/>
</dbReference>
<sequence length="333" mass="32560">MAAKVIVLLCAQALLIQSAFTQCISRAAIDASGIPYNPGFGFDGFSSCNGLGYSGWAGRGMINDGFYSPAMEFTATSGGALPVTSSSSAAPVGISIVSDNVFEGALSVAGQLPFVGTTGMEGVLPTSGAGAINHACGNGVNAMSALSATSSPASVVTDAYPGALAYDGLYGNRITPGFVSPAVAYNDAILPGRAYNGLGYNSAVDAIYSPAVDAFGYPSAVDGLEFTPTSGGSLPVASASAIPPTGISVASDNAYEGSLAVGGELPFVGTVAMEGVVPSAGAGAVNHACGNGRNAMASGSAAYGPAAVSPLAYGPASGFAPGFSYPGRFGCGF</sequence>
<organism evidence="6 7">
    <name type="scientific">Spodoptera exigua</name>
    <name type="common">Beet armyworm</name>
    <name type="synonym">Noctua fulgens</name>
    <dbReference type="NCBI Taxonomy" id="7107"/>
    <lineage>
        <taxon>Eukaryota</taxon>
        <taxon>Metazoa</taxon>
        <taxon>Ecdysozoa</taxon>
        <taxon>Arthropoda</taxon>
        <taxon>Hexapoda</taxon>
        <taxon>Insecta</taxon>
        <taxon>Pterygota</taxon>
        <taxon>Neoptera</taxon>
        <taxon>Endopterygota</taxon>
        <taxon>Lepidoptera</taxon>
        <taxon>Glossata</taxon>
        <taxon>Ditrysia</taxon>
        <taxon>Noctuoidea</taxon>
        <taxon>Noctuidae</taxon>
        <taxon>Amphipyrinae</taxon>
        <taxon>Spodoptera</taxon>
    </lineage>
</organism>
<reference evidence="6" key="1">
    <citation type="journal article" date="2021" name="G3 (Bethesda)">
        <title>Genome and transcriptome analysis of the beet armyworm Spodoptera exigua reveals targets for pest control. .</title>
        <authorList>
            <person name="Simon S."/>
            <person name="Breeschoten T."/>
            <person name="Jansen H.J."/>
            <person name="Dirks R.P."/>
            <person name="Schranz M.E."/>
            <person name="Ros V.I.D."/>
        </authorList>
    </citation>
    <scope>NUCLEOTIDE SEQUENCE</scope>
    <source>
        <strain evidence="6">TB_SE_WUR_2020</strain>
    </source>
</reference>
<dbReference type="Proteomes" id="UP000814243">
    <property type="component" value="Unassembled WGS sequence"/>
</dbReference>
<dbReference type="GO" id="GO:0042600">
    <property type="term" value="C:egg chorion"/>
    <property type="evidence" value="ECO:0007669"/>
    <property type="project" value="InterPro"/>
</dbReference>
<comment type="caution">
    <text evidence="6">The sequence shown here is derived from an EMBL/GenBank/DDBJ whole genome shotgun (WGS) entry which is preliminary data.</text>
</comment>
<feature type="chain" id="PRO_5037817265" evidence="5">
    <location>
        <begin position="22"/>
        <end position="333"/>
    </location>
</feature>
<evidence type="ECO:0000313" key="7">
    <source>
        <dbReference type="Proteomes" id="UP000814243"/>
    </source>
</evidence>
<dbReference type="AlphaFoldDB" id="A0A922N041"/>
<accession>A0A922N041</accession>
<evidence type="ECO:0000256" key="1">
    <source>
        <dbReference type="ARBA" id="ARBA00002085"/>
    </source>
</evidence>
<dbReference type="GO" id="GO:0007304">
    <property type="term" value="P:chorion-containing eggshell formation"/>
    <property type="evidence" value="ECO:0007669"/>
    <property type="project" value="InterPro"/>
</dbReference>
<gene>
    <name evidence="6" type="ORF">HF086_014174</name>
</gene>
<evidence type="ECO:0000256" key="4">
    <source>
        <dbReference type="RuleBase" id="RU004378"/>
    </source>
</evidence>
<keyword evidence="3" id="KW-0677">Repeat</keyword>
<evidence type="ECO:0000256" key="5">
    <source>
        <dbReference type="SAM" id="SignalP"/>
    </source>
</evidence>